<feature type="transmembrane region" description="Helical" evidence="1">
    <location>
        <begin position="71"/>
        <end position="91"/>
    </location>
</feature>
<evidence type="ECO:0000313" key="3">
    <source>
        <dbReference type="Proteomes" id="UP000027222"/>
    </source>
</evidence>
<dbReference type="PANTHER" id="PTHR40465:SF1">
    <property type="entry name" value="DUF6534 DOMAIN-CONTAINING PROTEIN"/>
    <property type="match status" value="1"/>
</dbReference>
<evidence type="ECO:0000256" key="1">
    <source>
        <dbReference type="SAM" id="Phobius"/>
    </source>
</evidence>
<proteinExistence type="predicted"/>
<evidence type="ECO:0000313" key="2">
    <source>
        <dbReference type="EMBL" id="KDR67926.1"/>
    </source>
</evidence>
<keyword evidence="1" id="KW-1133">Transmembrane helix</keyword>
<sequence length="155" mass="17348">MLSWTLYGALSVQVYLYYIAFPKDRIHSKLLVYGLFVIETLQSMLIGRDMFLTFAIGFANVSELTNVNHSWFTMPILGGFVASVVQFFYAYRIMVLAKSKFVASLCLKLSIMQCAGALIDGVLSCQAGSFLELTTPLQLVGHGVDILSYYCFWGH</sequence>
<dbReference type="HOGENOM" id="CLU_046025_16_2_1"/>
<dbReference type="PANTHER" id="PTHR40465">
    <property type="entry name" value="CHROMOSOME 1, WHOLE GENOME SHOTGUN SEQUENCE"/>
    <property type="match status" value="1"/>
</dbReference>
<name>A0A067SAN4_GALM3</name>
<dbReference type="EMBL" id="KL142411">
    <property type="protein sequence ID" value="KDR67926.1"/>
    <property type="molecule type" value="Genomic_DNA"/>
</dbReference>
<reference evidence="3" key="1">
    <citation type="journal article" date="2014" name="Proc. Natl. Acad. Sci. U.S.A.">
        <title>Extensive sampling of basidiomycete genomes demonstrates inadequacy of the white-rot/brown-rot paradigm for wood decay fungi.</title>
        <authorList>
            <person name="Riley R."/>
            <person name="Salamov A.A."/>
            <person name="Brown D.W."/>
            <person name="Nagy L.G."/>
            <person name="Floudas D."/>
            <person name="Held B.W."/>
            <person name="Levasseur A."/>
            <person name="Lombard V."/>
            <person name="Morin E."/>
            <person name="Otillar R."/>
            <person name="Lindquist E.A."/>
            <person name="Sun H."/>
            <person name="LaButti K.M."/>
            <person name="Schmutz J."/>
            <person name="Jabbour D."/>
            <person name="Luo H."/>
            <person name="Baker S.E."/>
            <person name="Pisabarro A.G."/>
            <person name="Walton J.D."/>
            <person name="Blanchette R.A."/>
            <person name="Henrissat B."/>
            <person name="Martin F."/>
            <person name="Cullen D."/>
            <person name="Hibbett D.S."/>
            <person name="Grigoriev I.V."/>
        </authorList>
    </citation>
    <scope>NUCLEOTIDE SEQUENCE [LARGE SCALE GENOMIC DNA]</scope>
    <source>
        <strain evidence="3">CBS 339.88</strain>
    </source>
</reference>
<dbReference type="OrthoDB" id="3053835at2759"/>
<keyword evidence="1" id="KW-0812">Transmembrane</keyword>
<dbReference type="Proteomes" id="UP000027222">
    <property type="component" value="Unassembled WGS sequence"/>
</dbReference>
<dbReference type="AlphaFoldDB" id="A0A067SAN4"/>
<keyword evidence="3" id="KW-1185">Reference proteome</keyword>
<keyword evidence="1" id="KW-0472">Membrane</keyword>
<accession>A0A067SAN4</accession>
<gene>
    <name evidence="2" type="ORF">GALMADRAFT_105210</name>
</gene>
<feature type="transmembrane region" description="Helical" evidence="1">
    <location>
        <begin position="33"/>
        <end position="59"/>
    </location>
</feature>
<organism evidence="2 3">
    <name type="scientific">Galerina marginata (strain CBS 339.88)</name>
    <dbReference type="NCBI Taxonomy" id="685588"/>
    <lineage>
        <taxon>Eukaryota</taxon>
        <taxon>Fungi</taxon>
        <taxon>Dikarya</taxon>
        <taxon>Basidiomycota</taxon>
        <taxon>Agaricomycotina</taxon>
        <taxon>Agaricomycetes</taxon>
        <taxon>Agaricomycetidae</taxon>
        <taxon>Agaricales</taxon>
        <taxon>Agaricineae</taxon>
        <taxon>Strophariaceae</taxon>
        <taxon>Galerina</taxon>
    </lineage>
</organism>
<protein>
    <submittedName>
        <fullName evidence="2">Uncharacterized protein</fullName>
    </submittedName>
</protein>
<feature type="transmembrane region" description="Helical" evidence="1">
    <location>
        <begin position="6"/>
        <end position="21"/>
    </location>
</feature>